<keyword evidence="11" id="KW-1185">Reference proteome</keyword>
<evidence type="ECO:0000256" key="5">
    <source>
        <dbReference type="ARBA" id="ARBA00022532"/>
    </source>
</evidence>
<evidence type="ECO:0000256" key="2">
    <source>
        <dbReference type="ARBA" id="ARBA00011738"/>
    </source>
</evidence>
<evidence type="ECO:0000256" key="4">
    <source>
        <dbReference type="ARBA" id="ARBA00016075"/>
    </source>
</evidence>
<dbReference type="EMBL" id="SUNJ01013709">
    <property type="protein sequence ID" value="TPP57067.1"/>
    <property type="molecule type" value="Genomic_DNA"/>
</dbReference>
<evidence type="ECO:0000259" key="8">
    <source>
        <dbReference type="Pfam" id="PF00056"/>
    </source>
</evidence>
<dbReference type="SUPFAM" id="SSF51735">
    <property type="entry name" value="NAD(P)-binding Rossmann-fold domains"/>
    <property type="match status" value="1"/>
</dbReference>
<comment type="subunit">
    <text evidence="2">Homodimer.</text>
</comment>
<dbReference type="Pfam" id="PF00056">
    <property type="entry name" value="Ldh_1_N"/>
    <property type="match status" value="1"/>
</dbReference>
<evidence type="ECO:0000313" key="9">
    <source>
        <dbReference type="EMBL" id="TPP57067.1"/>
    </source>
</evidence>
<comment type="caution">
    <text evidence="9">The sequence shown here is derived from an EMBL/GenBank/DDBJ whole genome shotgun (WGS) entry which is preliminary data.</text>
</comment>
<evidence type="ECO:0000313" key="11">
    <source>
        <dbReference type="Proteomes" id="UP000316759"/>
    </source>
</evidence>
<dbReference type="GO" id="GO:0006099">
    <property type="term" value="P:tricarboxylic acid cycle"/>
    <property type="evidence" value="ECO:0007669"/>
    <property type="project" value="UniProtKB-KW"/>
</dbReference>
<dbReference type="InterPro" id="IPR036291">
    <property type="entry name" value="NAD(P)-bd_dom_sf"/>
</dbReference>
<comment type="similarity">
    <text evidence="1">Belongs to the LDH/MDH superfamily. MDH type 1 family.</text>
</comment>
<dbReference type="Proteomes" id="UP000316759">
    <property type="component" value="Unassembled WGS sequence"/>
</dbReference>
<keyword evidence="6" id="KW-0560">Oxidoreductase</keyword>
<dbReference type="PANTHER" id="PTHR11540:SF16">
    <property type="entry name" value="MALATE DEHYDROGENASE, MITOCHONDRIAL"/>
    <property type="match status" value="1"/>
</dbReference>
<sequence>MGQPTSLLLKQSPLVSHLPLYDIAHIKGVAVFLSQIETRAQGTAHNSLSQLADCLNDTDIMLFPAGVPRKPGMVRDDLINKSASILAQLTHACALHRPKAIIHIITNPVNSTAPIAAEMPKRTAVTAHTDCLA</sequence>
<keyword evidence="5" id="KW-0816">Tricarboxylic acid cycle</keyword>
<evidence type="ECO:0000313" key="10">
    <source>
        <dbReference type="EMBL" id="TPP65777.1"/>
    </source>
</evidence>
<evidence type="ECO:0000256" key="6">
    <source>
        <dbReference type="ARBA" id="ARBA00023002"/>
    </source>
</evidence>
<keyword evidence="7" id="KW-0520">NAD</keyword>
<feature type="domain" description="Lactate/malate dehydrogenase N-terminal" evidence="8">
    <location>
        <begin position="2"/>
        <end position="120"/>
    </location>
</feature>
<dbReference type="GO" id="GO:0030060">
    <property type="term" value="F:L-malate dehydrogenase (NAD+) activity"/>
    <property type="evidence" value="ECO:0007669"/>
    <property type="project" value="UniProtKB-EC"/>
</dbReference>
<proteinExistence type="inferred from homology"/>
<dbReference type="PANTHER" id="PTHR11540">
    <property type="entry name" value="MALATE AND LACTATE DEHYDROGENASE"/>
    <property type="match status" value="1"/>
</dbReference>
<dbReference type="Gene3D" id="3.40.50.720">
    <property type="entry name" value="NAD(P)-binding Rossmann-like Domain"/>
    <property type="match status" value="1"/>
</dbReference>
<evidence type="ECO:0000256" key="7">
    <source>
        <dbReference type="ARBA" id="ARBA00023027"/>
    </source>
</evidence>
<dbReference type="InterPro" id="IPR001236">
    <property type="entry name" value="Lactate/malate_DH_N"/>
</dbReference>
<dbReference type="STRING" id="46835.A0A504YGT0"/>
<organism evidence="9 11">
    <name type="scientific">Fasciola gigantica</name>
    <name type="common">Giant liver fluke</name>
    <dbReference type="NCBI Taxonomy" id="46835"/>
    <lineage>
        <taxon>Eukaryota</taxon>
        <taxon>Metazoa</taxon>
        <taxon>Spiralia</taxon>
        <taxon>Lophotrochozoa</taxon>
        <taxon>Platyhelminthes</taxon>
        <taxon>Trematoda</taxon>
        <taxon>Digenea</taxon>
        <taxon>Plagiorchiida</taxon>
        <taxon>Echinostomata</taxon>
        <taxon>Echinostomatoidea</taxon>
        <taxon>Fasciolidae</taxon>
        <taxon>Fasciola</taxon>
    </lineage>
</organism>
<dbReference type="OrthoDB" id="755699at2759"/>
<protein>
    <recommendedName>
        <fullName evidence="4">Malate dehydrogenase, mitochondrial</fullName>
        <ecNumber evidence="3">1.1.1.37</ecNumber>
    </recommendedName>
</protein>
<accession>A0A504YGT0</accession>
<dbReference type="EC" id="1.1.1.37" evidence="3"/>
<dbReference type="AlphaFoldDB" id="A0A504YGT0"/>
<dbReference type="GO" id="GO:0005739">
    <property type="term" value="C:mitochondrion"/>
    <property type="evidence" value="ECO:0007669"/>
    <property type="project" value="TreeGrafter"/>
</dbReference>
<evidence type="ECO:0000256" key="3">
    <source>
        <dbReference type="ARBA" id="ARBA00012995"/>
    </source>
</evidence>
<name>A0A504YGT0_FASGI</name>
<evidence type="ECO:0000256" key="1">
    <source>
        <dbReference type="ARBA" id="ARBA00008824"/>
    </source>
</evidence>
<gene>
    <name evidence="9" type="ORF">FGIG_06623</name>
    <name evidence="10" type="ORF">FGIG_07755</name>
</gene>
<reference evidence="9 11" key="1">
    <citation type="submission" date="2019-04" db="EMBL/GenBank/DDBJ databases">
        <title>Annotation for the trematode Fasciola gigantica.</title>
        <authorList>
            <person name="Choi Y.-J."/>
        </authorList>
    </citation>
    <scope>NUCLEOTIDE SEQUENCE [LARGE SCALE GENOMIC DNA]</scope>
    <source>
        <strain evidence="9">Uganda_cow_1</strain>
    </source>
</reference>
<dbReference type="EMBL" id="SUNJ01002694">
    <property type="protein sequence ID" value="TPP65777.1"/>
    <property type="molecule type" value="Genomic_DNA"/>
</dbReference>
<dbReference type="FunFam" id="3.40.50.720:FF:000268">
    <property type="entry name" value="Malate dehydrogenase"/>
    <property type="match status" value="1"/>
</dbReference>